<evidence type="ECO:0000313" key="1">
    <source>
        <dbReference type="EMBL" id="MBP1080185.1"/>
    </source>
</evidence>
<gene>
    <name evidence="1" type="ORF">JOC74_000673</name>
</gene>
<protein>
    <submittedName>
        <fullName evidence="1">Uncharacterized protein</fullName>
    </submittedName>
</protein>
<dbReference type="Proteomes" id="UP000674416">
    <property type="component" value="Unassembled WGS sequence"/>
</dbReference>
<reference evidence="1 2" key="1">
    <citation type="submission" date="2021-01" db="EMBL/GenBank/DDBJ databases">
        <title>Genomic Encyclopedia of Type Strains, Phase IV (KMG-IV): sequencing the most valuable type-strain genomes for metagenomic binning, comparative biology and taxonomic classification.</title>
        <authorList>
            <person name="Goeker M."/>
        </authorList>
    </citation>
    <scope>NUCLEOTIDE SEQUENCE [LARGE SCALE GENOMIC DNA]</scope>
    <source>
        <strain evidence="1 2">DSM 103394</strain>
    </source>
</reference>
<organism evidence="1 2">
    <name type="scientific">Bacillus capparidis</name>
    <dbReference type="NCBI Taxonomy" id="1840411"/>
    <lineage>
        <taxon>Bacteria</taxon>
        <taxon>Bacillati</taxon>
        <taxon>Bacillota</taxon>
        <taxon>Bacilli</taxon>
        <taxon>Bacillales</taxon>
        <taxon>Bacillaceae</taxon>
        <taxon>Bacillus</taxon>
    </lineage>
</organism>
<proteinExistence type="predicted"/>
<comment type="caution">
    <text evidence="1">The sequence shown here is derived from an EMBL/GenBank/DDBJ whole genome shotgun (WGS) entry which is preliminary data.</text>
</comment>
<accession>A0ABS4CT37</accession>
<dbReference type="EMBL" id="JAFDST010000001">
    <property type="protein sequence ID" value="MBP1080185.1"/>
    <property type="molecule type" value="Genomic_DNA"/>
</dbReference>
<sequence>MKVILYGVTGMVGQLALRENFTRSRGGTSFSECINV</sequence>
<evidence type="ECO:0000313" key="2">
    <source>
        <dbReference type="Proteomes" id="UP000674416"/>
    </source>
</evidence>
<keyword evidence="2" id="KW-1185">Reference proteome</keyword>
<name>A0ABS4CT37_9BACI</name>